<dbReference type="GO" id="GO:0061632">
    <property type="term" value="F:RNA lariat debranching enzyme activator activity"/>
    <property type="evidence" value="ECO:0007669"/>
    <property type="project" value="TreeGrafter"/>
</dbReference>
<dbReference type="GO" id="GO:0000398">
    <property type="term" value="P:mRNA splicing, via spliceosome"/>
    <property type="evidence" value="ECO:0007669"/>
    <property type="project" value="TreeGrafter"/>
</dbReference>
<reference evidence="1 2" key="1">
    <citation type="submission" date="2019-01" db="EMBL/GenBank/DDBJ databases">
        <authorList>
            <person name="Alioto T."/>
            <person name="Alioto T."/>
        </authorList>
    </citation>
    <scope>NUCLEOTIDE SEQUENCE [LARGE SCALE GENOMIC DNA]</scope>
</reference>
<dbReference type="Proteomes" id="UP000386466">
    <property type="component" value="Unassembled WGS sequence"/>
</dbReference>
<dbReference type="EMBL" id="CAAGRJ010039377">
    <property type="protein sequence ID" value="VFV46739.1"/>
    <property type="molecule type" value="Genomic_DNA"/>
</dbReference>
<gene>
    <name evidence="1" type="ORF">LYPA_23C020189</name>
</gene>
<proteinExistence type="predicted"/>
<protein>
    <submittedName>
        <fullName evidence="1">Cwf19-like cell cycle control</fullName>
    </submittedName>
</protein>
<dbReference type="PANTHER" id="PTHR12072">
    <property type="entry name" value="CWF19, CELL CYCLE CONTROL PROTEIN"/>
    <property type="match status" value="1"/>
</dbReference>
<dbReference type="PANTHER" id="PTHR12072:SF4">
    <property type="entry name" value="CWF19-LIKE PROTEIN 1"/>
    <property type="match status" value="1"/>
</dbReference>
<keyword evidence="2" id="KW-1185">Reference proteome</keyword>
<dbReference type="InterPro" id="IPR040194">
    <property type="entry name" value="Cwf19-like"/>
</dbReference>
<feature type="non-terminal residue" evidence="1">
    <location>
        <position position="92"/>
    </location>
</feature>
<evidence type="ECO:0000313" key="1">
    <source>
        <dbReference type="EMBL" id="VFV46739.1"/>
    </source>
</evidence>
<evidence type="ECO:0000313" key="2">
    <source>
        <dbReference type="Proteomes" id="UP000386466"/>
    </source>
</evidence>
<sequence length="92" mass="10669">HCFENGIKDAFVTQAKEQQIEPAVGNPEHSDIKPIAQPRATYIYVELDRGEKLLHRIKTKNFPLQLRRKVLASEAILNIPDWSDWRQCQTSK</sequence>
<name>A0A485PRU8_LYNPA</name>
<organism evidence="1 2">
    <name type="scientific">Lynx pardinus</name>
    <name type="common">Iberian lynx</name>
    <name type="synonym">Felis pardina</name>
    <dbReference type="NCBI Taxonomy" id="191816"/>
    <lineage>
        <taxon>Eukaryota</taxon>
        <taxon>Metazoa</taxon>
        <taxon>Chordata</taxon>
        <taxon>Craniata</taxon>
        <taxon>Vertebrata</taxon>
        <taxon>Euteleostomi</taxon>
        <taxon>Mammalia</taxon>
        <taxon>Eutheria</taxon>
        <taxon>Laurasiatheria</taxon>
        <taxon>Carnivora</taxon>
        <taxon>Feliformia</taxon>
        <taxon>Felidae</taxon>
        <taxon>Felinae</taxon>
        <taxon>Lynx</taxon>
    </lineage>
</organism>
<accession>A0A485PRU8</accession>
<feature type="non-terminal residue" evidence="1">
    <location>
        <position position="1"/>
    </location>
</feature>
<dbReference type="AlphaFoldDB" id="A0A485PRU8"/>
<dbReference type="GO" id="GO:0071014">
    <property type="term" value="C:post-mRNA release spliceosomal complex"/>
    <property type="evidence" value="ECO:0007669"/>
    <property type="project" value="TreeGrafter"/>
</dbReference>